<dbReference type="PANTHER" id="PTHR46350">
    <property type="entry name" value="RAS LIKE FAMILY 10 MEMBER B-RELATED"/>
    <property type="match status" value="1"/>
</dbReference>
<dbReference type="Pfam" id="PF00071">
    <property type="entry name" value="Ras"/>
    <property type="match status" value="1"/>
</dbReference>
<dbReference type="Gene3D" id="3.40.50.300">
    <property type="entry name" value="P-loop containing nucleotide triphosphate hydrolases"/>
    <property type="match status" value="2"/>
</dbReference>
<dbReference type="PANTHER" id="PTHR46350:SF2">
    <property type="entry name" value="RAS LIKE FAMILY 10 MEMBER B"/>
    <property type="match status" value="1"/>
</dbReference>
<dbReference type="SMART" id="SM00174">
    <property type="entry name" value="RHO"/>
    <property type="match status" value="1"/>
</dbReference>
<dbReference type="PROSITE" id="PS51421">
    <property type="entry name" value="RAS"/>
    <property type="match status" value="1"/>
</dbReference>
<dbReference type="AlphaFoldDB" id="A0A5S6Q630"/>
<evidence type="ECO:0000313" key="2">
    <source>
        <dbReference type="WBParaSite" id="TMUE_1000002741.1"/>
    </source>
</evidence>
<name>A0A5S6Q630_TRIMR</name>
<proteinExistence type="predicted"/>
<dbReference type="SMART" id="SM00173">
    <property type="entry name" value="RAS"/>
    <property type="match status" value="1"/>
</dbReference>
<keyword evidence="1" id="KW-1185">Reference proteome</keyword>
<evidence type="ECO:0000313" key="1">
    <source>
        <dbReference type="Proteomes" id="UP000046395"/>
    </source>
</evidence>
<dbReference type="Proteomes" id="UP000046395">
    <property type="component" value="Unassembled WGS sequence"/>
</dbReference>
<sequence>MPCLKVVVLGSPGSGKTSIIRRFLLNEFSDAHEPTAKTTCYYPGVFSDNQMYELKIMDTPPMEMFPTSTLEDWTMNGNVCVRSAHAYLIVFDVTSRESFRMAKNFRDQLLAYASGSAVLVVANKTDKLPWLHSFNRGPSQSSLGAGCVGNSLTNGSFFLQSVGCVAGVGVGAGGGGGPHGAHRSTSDAMDQFRKELSSIVKKQWKCPFVECSAKWNWNVVAVFHELVNTIRKNADLMGVNAKSGSSIGLGAAQRLRQRHPLFRFRKTTSDEQPAMTLSVLR</sequence>
<dbReference type="InterPro" id="IPR027417">
    <property type="entry name" value="P-loop_NTPase"/>
</dbReference>
<dbReference type="InterPro" id="IPR052661">
    <property type="entry name" value="Ras-like_GTPase_Reg"/>
</dbReference>
<dbReference type="STRING" id="70415.A0A5S6Q630"/>
<dbReference type="SMART" id="SM00175">
    <property type="entry name" value="RAB"/>
    <property type="match status" value="1"/>
</dbReference>
<dbReference type="GO" id="GO:0003924">
    <property type="term" value="F:GTPase activity"/>
    <property type="evidence" value="ECO:0007669"/>
    <property type="project" value="InterPro"/>
</dbReference>
<dbReference type="GO" id="GO:0005525">
    <property type="term" value="F:GTP binding"/>
    <property type="evidence" value="ECO:0007669"/>
    <property type="project" value="InterPro"/>
</dbReference>
<dbReference type="SUPFAM" id="SSF52540">
    <property type="entry name" value="P-loop containing nucleoside triphosphate hydrolases"/>
    <property type="match status" value="1"/>
</dbReference>
<organism evidence="1 2">
    <name type="scientific">Trichuris muris</name>
    <name type="common">Mouse whipworm</name>
    <dbReference type="NCBI Taxonomy" id="70415"/>
    <lineage>
        <taxon>Eukaryota</taxon>
        <taxon>Metazoa</taxon>
        <taxon>Ecdysozoa</taxon>
        <taxon>Nematoda</taxon>
        <taxon>Enoplea</taxon>
        <taxon>Dorylaimia</taxon>
        <taxon>Trichinellida</taxon>
        <taxon>Trichuridae</taxon>
        <taxon>Trichuris</taxon>
    </lineage>
</organism>
<dbReference type="WBParaSite" id="TMUE_1000002741.1">
    <property type="protein sequence ID" value="TMUE_1000002741.1"/>
    <property type="gene ID" value="WBGene00290876"/>
</dbReference>
<dbReference type="InterPro" id="IPR001806">
    <property type="entry name" value="Small_GTPase"/>
</dbReference>
<accession>A0A5S6Q630</accession>
<dbReference type="PROSITE" id="PS51419">
    <property type="entry name" value="RAB"/>
    <property type="match status" value="1"/>
</dbReference>
<protein>
    <submittedName>
        <fullName evidence="2">Uncharacterized protein</fullName>
    </submittedName>
</protein>
<dbReference type="PRINTS" id="PR00449">
    <property type="entry name" value="RASTRNSFRMNG"/>
</dbReference>
<reference evidence="2" key="1">
    <citation type="submission" date="2019-12" db="UniProtKB">
        <authorList>
            <consortium name="WormBaseParasite"/>
        </authorList>
    </citation>
    <scope>IDENTIFICATION</scope>
</reference>